<name>A0ABV8RXR8_9BURK</name>
<feature type="transmembrane region" description="Helical" evidence="6">
    <location>
        <begin position="190"/>
        <end position="213"/>
    </location>
</feature>
<proteinExistence type="predicted"/>
<keyword evidence="3 6" id="KW-0812">Transmembrane</keyword>
<feature type="transmembrane region" description="Helical" evidence="6">
    <location>
        <begin position="118"/>
        <end position="137"/>
    </location>
</feature>
<evidence type="ECO:0000256" key="4">
    <source>
        <dbReference type="ARBA" id="ARBA00022989"/>
    </source>
</evidence>
<dbReference type="InterPro" id="IPR044770">
    <property type="entry name" value="MFS_spinster-like"/>
</dbReference>
<dbReference type="Proteomes" id="UP001595756">
    <property type="component" value="Unassembled WGS sequence"/>
</dbReference>
<feature type="transmembrane region" description="Helical" evidence="6">
    <location>
        <begin position="233"/>
        <end position="254"/>
    </location>
</feature>
<dbReference type="Gene3D" id="1.20.1250.20">
    <property type="entry name" value="MFS general substrate transporter like domains"/>
    <property type="match status" value="1"/>
</dbReference>
<comment type="caution">
    <text evidence="8">The sequence shown here is derived from an EMBL/GenBank/DDBJ whole genome shotgun (WGS) entry which is preliminary data.</text>
</comment>
<evidence type="ECO:0000313" key="8">
    <source>
        <dbReference type="EMBL" id="MFC4298191.1"/>
    </source>
</evidence>
<feature type="domain" description="Major facilitator superfamily (MFS) profile" evidence="7">
    <location>
        <begin position="26"/>
        <end position="424"/>
    </location>
</feature>
<dbReference type="PANTHER" id="PTHR23505:SF79">
    <property type="entry name" value="PROTEIN SPINSTER"/>
    <property type="match status" value="1"/>
</dbReference>
<feature type="transmembrane region" description="Helical" evidence="6">
    <location>
        <begin position="60"/>
        <end position="81"/>
    </location>
</feature>
<keyword evidence="9" id="KW-1185">Reference proteome</keyword>
<comment type="subcellular location">
    <subcellularLocation>
        <location evidence="1">Membrane</location>
        <topology evidence="1">Multi-pass membrane protein</topology>
    </subcellularLocation>
</comment>
<accession>A0ABV8RXR8</accession>
<feature type="transmembrane region" description="Helical" evidence="6">
    <location>
        <begin position="93"/>
        <end position="112"/>
    </location>
</feature>
<dbReference type="Pfam" id="PF07690">
    <property type="entry name" value="MFS_1"/>
    <property type="match status" value="1"/>
</dbReference>
<dbReference type="InterPro" id="IPR011701">
    <property type="entry name" value="MFS"/>
</dbReference>
<dbReference type="RefSeq" id="WP_376812744.1">
    <property type="nucleotide sequence ID" value="NZ_JBHSDY010000005.1"/>
</dbReference>
<evidence type="ECO:0000256" key="3">
    <source>
        <dbReference type="ARBA" id="ARBA00022692"/>
    </source>
</evidence>
<feature type="transmembrane region" description="Helical" evidence="6">
    <location>
        <begin position="308"/>
        <end position="330"/>
    </location>
</feature>
<gene>
    <name evidence="8" type="ORF">ACFO0J_09090</name>
</gene>
<feature type="transmembrane region" description="Helical" evidence="6">
    <location>
        <begin position="274"/>
        <end position="296"/>
    </location>
</feature>
<dbReference type="PANTHER" id="PTHR23505">
    <property type="entry name" value="SPINSTER"/>
    <property type="match status" value="1"/>
</dbReference>
<dbReference type="PROSITE" id="PS50850">
    <property type="entry name" value="MFS"/>
    <property type="match status" value="1"/>
</dbReference>
<evidence type="ECO:0000256" key="6">
    <source>
        <dbReference type="SAM" id="Phobius"/>
    </source>
</evidence>
<keyword evidence="5 6" id="KW-0472">Membrane</keyword>
<dbReference type="InterPro" id="IPR036259">
    <property type="entry name" value="MFS_trans_sf"/>
</dbReference>
<organism evidence="8 9">
    <name type="scientific">Castellaniella hirudinis</name>
    <dbReference type="NCBI Taxonomy" id="1144617"/>
    <lineage>
        <taxon>Bacteria</taxon>
        <taxon>Pseudomonadati</taxon>
        <taxon>Pseudomonadota</taxon>
        <taxon>Betaproteobacteria</taxon>
        <taxon>Burkholderiales</taxon>
        <taxon>Alcaligenaceae</taxon>
        <taxon>Castellaniella</taxon>
    </lineage>
</organism>
<dbReference type="SUPFAM" id="SSF103473">
    <property type="entry name" value="MFS general substrate transporter"/>
    <property type="match status" value="1"/>
</dbReference>
<feature type="transmembrane region" description="Helical" evidence="6">
    <location>
        <begin position="149"/>
        <end position="170"/>
    </location>
</feature>
<evidence type="ECO:0000313" key="9">
    <source>
        <dbReference type="Proteomes" id="UP001595756"/>
    </source>
</evidence>
<feature type="transmembrane region" description="Helical" evidence="6">
    <location>
        <begin position="370"/>
        <end position="389"/>
    </location>
</feature>
<sequence>MTLSPAPSRDAACPGQSAWTVQGLFTVAFLGIAAGLQMADVGLQAVSLSAIQKSFGVGDAALGALQGLAGILIASALAIPLARFADRYSRKRVLLCLIAVSSALMGLSAIAHTFPLFFIGRSAAGVTEFAMVPLVYSMIPDLAPERHRVASNLGFAALMAAGASGGFYFSDVILSAADTLFAWEAEPWRKAFLLLGMAGLPLLLLGALTADPVRHLGADDRAAHGSLPAFLRLRWRAVGLFVGTAGCLITAVQALNQLIALSLERRFDAAPGDIGHAMGLIILLTSVGCLPVAGLLDRALARRIGQAARPLVMGLSVVIAIPVLLLLTSMRTLDQAFIAVGLFLFMTCTANALVPTMLQDLAPASLRARCFALWSFVVSLFGAAGPLLAGTLSDGMFDKHLLNAVAAVAVPALTVSAGCALRSVLRTIKERRLAAESPA</sequence>
<protein>
    <submittedName>
        <fullName evidence="8">MFS transporter</fullName>
    </submittedName>
</protein>
<evidence type="ECO:0000259" key="7">
    <source>
        <dbReference type="PROSITE" id="PS50850"/>
    </source>
</evidence>
<evidence type="ECO:0000256" key="1">
    <source>
        <dbReference type="ARBA" id="ARBA00004141"/>
    </source>
</evidence>
<feature type="transmembrane region" description="Helical" evidence="6">
    <location>
        <begin position="336"/>
        <end position="358"/>
    </location>
</feature>
<feature type="transmembrane region" description="Helical" evidence="6">
    <location>
        <begin position="21"/>
        <end position="40"/>
    </location>
</feature>
<evidence type="ECO:0000256" key="5">
    <source>
        <dbReference type="ARBA" id="ARBA00023136"/>
    </source>
</evidence>
<keyword evidence="2" id="KW-0813">Transport</keyword>
<evidence type="ECO:0000256" key="2">
    <source>
        <dbReference type="ARBA" id="ARBA00022448"/>
    </source>
</evidence>
<dbReference type="InterPro" id="IPR020846">
    <property type="entry name" value="MFS_dom"/>
</dbReference>
<keyword evidence="4 6" id="KW-1133">Transmembrane helix</keyword>
<feature type="transmembrane region" description="Helical" evidence="6">
    <location>
        <begin position="401"/>
        <end position="425"/>
    </location>
</feature>
<dbReference type="EMBL" id="JBHSDY010000005">
    <property type="protein sequence ID" value="MFC4298191.1"/>
    <property type="molecule type" value="Genomic_DNA"/>
</dbReference>
<reference evidence="9" key="1">
    <citation type="journal article" date="2019" name="Int. J. Syst. Evol. Microbiol.">
        <title>The Global Catalogue of Microorganisms (GCM) 10K type strain sequencing project: providing services to taxonomists for standard genome sequencing and annotation.</title>
        <authorList>
            <consortium name="The Broad Institute Genomics Platform"/>
            <consortium name="The Broad Institute Genome Sequencing Center for Infectious Disease"/>
            <person name="Wu L."/>
            <person name="Ma J."/>
        </authorList>
    </citation>
    <scope>NUCLEOTIDE SEQUENCE [LARGE SCALE GENOMIC DNA]</scope>
    <source>
        <strain evidence="9">CGMCC 1.19029</strain>
    </source>
</reference>